<protein>
    <recommendedName>
        <fullName evidence="5">Lipoprotein</fullName>
    </recommendedName>
</protein>
<reference evidence="3 4" key="1">
    <citation type="submission" date="2018-05" db="EMBL/GenBank/DDBJ databases">
        <title>Genomic Encyclopedia of Type Strains, Phase IV (KMG-IV): sequencing the most valuable type-strain genomes for metagenomic binning, comparative biology and taxonomic classification.</title>
        <authorList>
            <person name="Goeker M."/>
        </authorList>
    </citation>
    <scope>NUCLEOTIDE SEQUENCE [LARGE SCALE GENOMIC DNA]</scope>
    <source>
        <strain evidence="3 4">DSM 6462</strain>
    </source>
</reference>
<feature type="chain" id="PRO_5041163637" description="Lipoprotein" evidence="2">
    <location>
        <begin position="19"/>
        <end position="59"/>
    </location>
</feature>
<accession>A0A2V3U1U3</accession>
<dbReference type="EMBL" id="QJJK01000008">
    <property type="protein sequence ID" value="PXW56261.1"/>
    <property type="molecule type" value="Genomic_DNA"/>
</dbReference>
<evidence type="ECO:0000313" key="4">
    <source>
        <dbReference type="Proteomes" id="UP000248021"/>
    </source>
</evidence>
<feature type="region of interest" description="Disordered" evidence="1">
    <location>
        <begin position="40"/>
        <end position="59"/>
    </location>
</feature>
<proteinExistence type="predicted"/>
<name>A0A2V3U1U3_9HYPH</name>
<feature type="signal peptide" evidence="2">
    <location>
        <begin position="1"/>
        <end position="18"/>
    </location>
</feature>
<dbReference type="RefSeq" id="WP_110376039.1">
    <property type="nucleotide sequence ID" value="NZ_CAKNFM010000006.1"/>
</dbReference>
<gene>
    <name evidence="3" type="ORF">C7450_10810</name>
</gene>
<evidence type="ECO:0008006" key="5">
    <source>
        <dbReference type="Google" id="ProtNLM"/>
    </source>
</evidence>
<evidence type="ECO:0000256" key="1">
    <source>
        <dbReference type="SAM" id="MobiDB-lite"/>
    </source>
</evidence>
<keyword evidence="2" id="KW-0732">Signal</keyword>
<organism evidence="3 4">
    <name type="scientific">Chelatococcus asaccharovorans</name>
    <dbReference type="NCBI Taxonomy" id="28210"/>
    <lineage>
        <taxon>Bacteria</taxon>
        <taxon>Pseudomonadati</taxon>
        <taxon>Pseudomonadota</taxon>
        <taxon>Alphaproteobacteria</taxon>
        <taxon>Hyphomicrobiales</taxon>
        <taxon>Chelatococcaceae</taxon>
        <taxon>Chelatococcus</taxon>
    </lineage>
</organism>
<evidence type="ECO:0000256" key="2">
    <source>
        <dbReference type="SAM" id="SignalP"/>
    </source>
</evidence>
<evidence type="ECO:0000313" key="3">
    <source>
        <dbReference type="EMBL" id="PXW56261.1"/>
    </source>
</evidence>
<keyword evidence="4" id="KW-1185">Reference proteome</keyword>
<comment type="caution">
    <text evidence="3">The sequence shown here is derived from an EMBL/GenBank/DDBJ whole genome shotgun (WGS) entry which is preliminary data.</text>
</comment>
<dbReference type="AlphaFoldDB" id="A0A2V3U1U3"/>
<dbReference type="Proteomes" id="UP000248021">
    <property type="component" value="Unassembled WGS sequence"/>
</dbReference>
<sequence length="59" mass="6582">MLKIVVALGAAVAAWAVAGCANDPQREALRRQQRAEGVPEYVQVQTRQRATDSFGERRW</sequence>
<dbReference type="PROSITE" id="PS51257">
    <property type="entry name" value="PROKAR_LIPOPROTEIN"/>
    <property type="match status" value="1"/>
</dbReference>